<keyword evidence="1" id="KW-1133">Transmembrane helix</keyword>
<feature type="transmembrane region" description="Helical" evidence="1">
    <location>
        <begin position="199"/>
        <end position="219"/>
    </location>
</feature>
<accession>A0A9N9XQX1</accession>
<evidence type="ECO:0000313" key="2">
    <source>
        <dbReference type="EMBL" id="CAG9863969.1"/>
    </source>
</evidence>
<evidence type="ECO:0000256" key="1">
    <source>
        <dbReference type="SAM" id="Phobius"/>
    </source>
</evidence>
<feature type="transmembrane region" description="Helical" evidence="1">
    <location>
        <begin position="158"/>
        <end position="177"/>
    </location>
</feature>
<dbReference type="InterPro" id="IPR016439">
    <property type="entry name" value="Lag1/Lac1-like"/>
</dbReference>
<evidence type="ECO:0008006" key="4">
    <source>
        <dbReference type="Google" id="ProtNLM"/>
    </source>
</evidence>
<dbReference type="GO" id="GO:0016020">
    <property type="term" value="C:membrane"/>
    <property type="evidence" value="ECO:0007669"/>
    <property type="project" value="GOC"/>
</dbReference>
<feature type="transmembrane region" description="Helical" evidence="1">
    <location>
        <begin position="253"/>
        <end position="270"/>
    </location>
</feature>
<evidence type="ECO:0000313" key="3">
    <source>
        <dbReference type="Proteomes" id="UP001153712"/>
    </source>
</evidence>
<feature type="transmembrane region" description="Helical" evidence="1">
    <location>
        <begin position="226"/>
        <end position="247"/>
    </location>
</feature>
<dbReference type="Proteomes" id="UP001153712">
    <property type="component" value="Chromosome 7"/>
</dbReference>
<sequence length="301" mass="35826">MFSTKFFDKDAISLYADRDFIEYLYFPVIFTLWKHFLHDTVAAIMIMTGFYVITKNLFDIGLINTLEIDLKGTKEASNKHLVPFCYDCFWQLGYYGALLLGMGRILLDKPWFWSIEESWWDQEMVIDVWYYLVLNVSLQVRDVIDIIRCKEDATAWKYLNIMVNVSFVGFCWYYRFWKLAGLVMFLNDSMEFLWYSVKVAYYVNLDFLSVSLFGVFSTLRICFKYYFLLVVVKSTSFQSVSSVQGWLYCSLNGLLLSVFLLNCCKTYWIIKFCQRNLSKCIRLDHHRIYQKHDCCKKGKDI</sequence>
<reference evidence="2" key="1">
    <citation type="submission" date="2022-01" db="EMBL/GenBank/DDBJ databases">
        <authorList>
            <person name="King R."/>
        </authorList>
    </citation>
    <scope>NUCLEOTIDE SEQUENCE</scope>
</reference>
<dbReference type="EMBL" id="OU900100">
    <property type="protein sequence ID" value="CAG9863969.1"/>
    <property type="molecule type" value="Genomic_DNA"/>
</dbReference>
<gene>
    <name evidence="2" type="ORF">PHYEVI_LOCUS10238</name>
</gene>
<dbReference type="PANTHER" id="PTHR12560">
    <property type="entry name" value="LONGEVITY ASSURANCE FACTOR 1 LAG1"/>
    <property type="match status" value="1"/>
</dbReference>
<dbReference type="GO" id="GO:0046513">
    <property type="term" value="P:ceramide biosynthetic process"/>
    <property type="evidence" value="ECO:0007669"/>
    <property type="project" value="InterPro"/>
</dbReference>
<name>A0A9N9XQX1_PHYSR</name>
<proteinExistence type="predicted"/>
<protein>
    <recommendedName>
        <fullName evidence="4">TLC domain-containing protein</fullName>
    </recommendedName>
</protein>
<dbReference type="PANTHER" id="PTHR12560:SF0">
    <property type="entry name" value="LD18904P"/>
    <property type="match status" value="1"/>
</dbReference>
<keyword evidence="1" id="KW-0472">Membrane</keyword>
<dbReference type="GO" id="GO:0050291">
    <property type="term" value="F:sphingosine N-acyltransferase activity"/>
    <property type="evidence" value="ECO:0007669"/>
    <property type="project" value="InterPro"/>
</dbReference>
<keyword evidence="3" id="KW-1185">Reference proteome</keyword>
<organism evidence="2 3">
    <name type="scientific">Phyllotreta striolata</name>
    <name type="common">Striped flea beetle</name>
    <name type="synonym">Crioceris striolata</name>
    <dbReference type="NCBI Taxonomy" id="444603"/>
    <lineage>
        <taxon>Eukaryota</taxon>
        <taxon>Metazoa</taxon>
        <taxon>Ecdysozoa</taxon>
        <taxon>Arthropoda</taxon>
        <taxon>Hexapoda</taxon>
        <taxon>Insecta</taxon>
        <taxon>Pterygota</taxon>
        <taxon>Neoptera</taxon>
        <taxon>Endopterygota</taxon>
        <taxon>Coleoptera</taxon>
        <taxon>Polyphaga</taxon>
        <taxon>Cucujiformia</taxon>
        <taxon>Chrysomeloidea</taxon>
        <taxon>Chrysomelidae</taxon>
        <taxon>Galerucinae</taxon>
        <taxon>Alticini</taxon>
        <taxon>Phyllotreta</taxon>
    </lineage>
</organism>
<keyword evidence="1" id="KW-0812">Transmembrane</keyword>
<dbReference type="AlphaFoldDB" id="A0A9N9XQX1"/>